<dbReference type="RefSeq" id="WP_036206333.1">
    <property type="nucleotide sequence ID" value="NZ_AVPT01000001.1"/>
</dbReference>
<protein>
    <recommendedName>
        <fullName evidence="3">DUF488 domain-containing protein</fullName>
    </recommendedName>
</protein>
<dbReference type="InterPro" id="IPR007438">
    <property type="entry name" value="DUF488"/>
</dbReference>
<evidence type="ECO:0000313" key="1">
    <source>
        <dbReference type="EMBL" id="KGM57732.1"/>
    </source>
</evidence>
<proteinExistence type="predicted"/>
<dbReference type="Proteomes" id="UP000029989">
    <property type="component" value="Unassembled WGS sequence"/>
</dbReference>
<dbReference type="PANTHER" id="PTHR39337:SF1">
    <property type="entry name" value="BLR5642 PROTEIN"/>
    <property type="match status" value="1"/>
</dbReference>
<organism evidence="1 2">
    <name type="scientific">Lysobacter arseniciresistens ZS79</name>
    <dbReference type="NCBI Taxonomy" id="913325"/>
    <lineage>
        <taxon>Bacteria</taxon>
        <taxon>Pseudomonadati</taxon>
        <taxon>Pseudomonadota</taxon>
        <taxon>Gammaproteobacteria</taxon>
        <taxon>Lysobacterales</taxon>
        <taxon>Lysobacteraceae</taxon>
        <taxon>Novilysobacter</taxon>
    </lineage>
</organism>
<dbReference type="Pfam" id="PF04343">
    <property type="entry name" value="DUF488"/>
    <property type="match status" value="1"/>
</dbReference>
<dbReference type="AlphaFoldDB" id="A0A0A0F8L5"/>
<comment type="caution">
    <text evidence="1">The sequence shown here is derived from an EMBL/GenBank/DDBJ whole genome shotgun (WGS) entry which is preliminary data.</text>
</comment>
<keyword evidence="2" id="KW-1185">Reference proteome</keyword>
<dbReference type="OrthoDB" id="9789109at2"/>
<evidence type="ECO:0008006" key="3">
    <source>
        <dbReference type="Google" id="ProtNLM"/>
    </source>
</evidence>
<gene>
    <name evidence="1" type="ORF">N799_00690</name>
</gene>
<dbReference type="InterPro" id="IPR014519">
    <property type="entry name" value="UCP024492"/>
</dbReference>
<name>A0A0A0F8L5_9GAMM</name>
<accession>A0A0A0F8L5</accession>
<dbReference type="STRING" id="913325.N799_00690"/>
<sequence>MDNNGNEAVAGTLWTIGHSTREWEVFTGMLGEAGIEVLVDVRRFAGSRRNPQFSGETMAHTLPEAGFRYLPMPDLGGRRKADPDTRNTAWRNASFRGYADYMETAPWQRARDRLAELAGTTRVAIMCAEALWWQCHRGLIADDFKAHGWEVIHLAAPGRSEEHPYTSAARIVDGQLDYSAPEPPQAPLF</sequence>
<evidence type="ECO:0000313" key="2">
    <source>
        <dbReference type="Proteomes" id="UP000029989"/>
    </source>
</evidence>
<dbReference type="PANTHER" id="PTHR39337">
    <property type="entry name" value="BLR5642 PROTEIN"/>
    <property type="match status" value="1"/>
</dbReference>
<dbReference type="PIRSF" id="PIRSF024492">
    <property type="entry name" value="UCP024492"/>
    <property type="match status" value="1"/>
</dbReference>
<dbReference type="eggNOG" id="COG5483">
    <property type="taxonomic scope" value="Bacteria"/>
</dbReference>
<reference evidence="1 2" key="1">
    <citation type="journal article" date="2015" name="Stand. Genomic Sci.">
        <title>Genomic information of the arsenic-resistant bacterium Lysobacter arseniciresistens type strain ZS79(T) and comparison of Lysobacter draft genomes.</title>
        <authorList>
            <person name="Liu L."/>
            <person name="Zhang S."/>
            <person name="Luo M."/>
            <person name="Wang G."/>
        </authorList>
    </citation>
    <scope>NUCLEOTIDE SEQUENCE [LARGE SCALE GENOMIC DNA]</scope>
    <source>
        <strain evidence="1 2">ZS79</strain>
    </source>
</reference>
<dbReference type="EMBL" id="AVPT01000001">
    <property type="protein sequence ID" value="KGM57732.1"/>
    <property type="molecule type" value="Genomic_DNA"/>
</dbReference>